<feature type="region of interest" description="Disordered" evidence="1">
    <location>
        <begin position="1184"/>
        <end position="1315"/>
    </location>
</feature>
<feature type="region of interest" description="Disordered" evidence="1">
    <location>
        <begin position="739"/>
        <end position="760"/>
    </location>
</feature>
<reference evidence="2" key="2">
    <citation type="submission" date="2023-04" db="EMBL/GenBank/DDBJ databases">
        <authorList>
            <person name="Bruccoleri R.E."/>
            <person name="Oakeley E.J."/>
            <person name="Faust A.-M."/>
            <person name="Dessus-Babus S."/>
            <person name="Altorfer M."/>
            <person name="Burckhardt D."/>
            <person name="Oertli M."/>
            <person name="Naumann U."/>
            <person name="Petersen F."/>
            <person name="Wong J."/>
        </authorList>
    </citation>
    <scope>NUCLEOTIDE SEQUENCE</scope>
    <source>
        <strain evidence="2">GSM-AAB239-AS_SAM_17_03QT</strain>
        <tissue evidence="2">Leaf</tissue>
    </source>
</reference>
<feature type="compositionally biased region" description="Polar residues" evidence="1">
    <location>
        <begin position="1197"/>
        <end position="1212"/>
    </location>
</feature>
<dbReference type="PANTHER" id="PTHR31267:SF2">
    <property type="entry name" value="EXPRESSED PROTEIN"/>
    <property type="match status" value="1"/>
</dbReference>
<dbReference type="EMBL" id="JANAVB010035817">
    <property type="protein sequence ID" value="KAJ6804795.1"/>
    <property type="molecule type" value="Genomic_DNA"/>
</dbReference>
<feature type="region of interest" description="Disordered" evidence="1">
    <location>
        <begin position="139"/>
        <end position="165"/>
    </location>
</feature>
<organism evidence="2 3">
    <name type="scientific">Iris pallida</name>
    <name type="common">Sweet iris</name>
    <dbReference type="NCBI Taxonomy" id="29817"/>
    <lineage>
        <taxon>Eukaryota</taxon>
        <taxon>Viridiplantae</taxon>
        <taxon>Streptophyta</taxon>
        <taxon>Embryophyta</taxon>
        <taxon>Tracheophyta</taxon>
        <taxon>Spermatophyta</taxon>
        <taxon>Magnoliopsida</taxon>
        <taxon>Liliopsida</taxon>
        <taxon>Asparagales</taxon>
        <taxon>Iridaceae</taxon>
        <taxon>Iridoideae</taxon>
        <taxon>Irideae</taxon>
        <taxon>Iris</taxon>
    </lineage>
</organism>
<feature type="compositionally biased region" description="Low complexity" evidence="1">
    <location>
        <begin position="921"/>
        <end position="934"/>
    </location>
</feature>
<feature type="compositionally biased region" description="Polar residues" evidence="1">
    <location>
        <begin position="1258"/>
        <end position="1268"/>
    </location>
</feature>
<reference evidence="2" key="1">
    <citation type="journal article" date="2023" name="GigaByte">
        <title>Genome assembly of the bearded iris, Iris pallida Lam.</title>
        <authorList>
            <person name="Bruccoleri R.E."/>
            <person name="Oakeley E.J."/>
            <person name="Faust A.M.E."/>
            <person name="Altorfer M."/>
            <person name="Dessus-Babus S."/>
            <person name="Burckhardt D."/>
            <person name="Oertli M."/>
            <person name="Naumann U."/>
            <person name="Petersen F."/>
            <person name="Wong J."/>
        </authorList>
    </citation>
    <scope>NUCLEOTIDE SEQUENCE</scope>
    <source>
        <strain evidence="2">GSM-AAB239-AS_SAM_17_03QT</strain>
    </source>
</reference>
<sequence>MPGNEAPEHIHNFFEQDNSSQGHQSQVGGGNWPFLNNPWVGTQTENGIPPTFNSKNYASQSVDTERGNGVQSIQTPLGTNPTRSALKPELIRSQSRNQQINLSGYMHGSQGLQASPIQPDFQEDGTIANSQHNFASRSFSSFEPHHSAPMYSSGLGRSSERPEATEAPVSFDFLGGQQIMRNQHPGLEQSHSINEMKLWQQHLMFKRLQEMQSQQQLQQLPQKGMHHNSLSQFPGIARQGTNDQVPGLLNGMPINNASSFMRSNELMGSELKLPSSSHMFHSANMPWAQRSMSSIQGDPNGLKLSHDQGQVIRSKGLVPQQPDQSLYGTPIASNRGSLAHPSQFQGTAHDFTSTENLAEKALKQSSAFNCFQGGQFSVPTQGYLQDGFSLTNQGTRGKSVFENAPVQSESGGATSGSFQQLNHFSPSVQAQEVEQVGLSPGVASLDPTEGRLLFSGDEGNQRNLFGGSNDRGTGDYLHENPSQSNDYLSAFPSIQSGSWSALMQEAVEASSSDIGLNEEWSGLSLQKMELSSGNHSTVLNANNGKQCAPLGDGIHKNASSLGSTPFPLFNDSEGSPNCHATPTLQTTNFFYQQGEGISSNALHESFQECSKEPNDNSFDEQKQCVEGSLQMQPQFNNMSNGVWAGRMHEEPASSAHSAEFNHQNTQHLWIQQQEVPLHRVDNHSINKSSAWNVEALPSRVRNAAKTNDNDEKKHHSMNMEREHEGNMLKYGGSRVAASFSNSARGQERVKSDTGSPVMRNEGSYTYNLAATMDSNNLKLSQEADQQLLNRQQSDYGKQVADTFLKNKIEKYQNQRSSCPQAWDSPMGNTDRTSSVTLLKQENSYPKELPNEGFNTSYLVSRQNAERSGAAGKNYFLARNDPHPLGNSSLTSGQDGRGNLGPRRFPFNTMGDSEMSNMEPMSSQHSTSCSQGSSQPGVLGLKNQEQGYAVRTQFHGLAANSACLAANSALDMGKEHLTDLKRNARAAEEIHSSSRFLNQSSMPSPDGATSHFLQNKRSDVTSENMLELLHKVDQSRAENAVTRFGFSAHNAASKMPDADVSDGSSSHLHHNQFALQGISLKLAPPCQRQSLSDCALPLQTALQQTANAFEQRNPDSGLREKVQTLSLSPSSVPSLPPADEASLGKKIGDRSLMPGNRGNDSMNSNSQENSLERSSYTLRMNQSLMHQQQEEQQQQQQISSATGPTASNQSANPPVSKGDAASKQPFHSVKGHKSHMEAIDQSAEASLPSGAGRAPPTRFTPSTDNSASASKFYPVSAGHSQPTMSSSHFRSSGQHSAAVETRTTAQPPGTSAMSQQSGFSNMLHNVWTSVSSQQRVSGMQPQKIISNVLQSMSPLPSSRETNLQKPQRAENHSKRKGENAPSEQGEDRLVKDASSQEMPPPERVSIEPKTGSASRGQETDPKHHSDGTSAVSLSSLGHLHQQDLIRGKHSQVASHDTHKGYDSRPTISSFNHNTGGPYGHSLGSSDVQKQNYSLLQQLQTMKGVDSDPSKRAVKRLKGPDFVSESSQKGWAAGHRYVYGQNTTLREMDTNSQNSSFPTDVRMLSFSSRENDTSVQDDGKEAPSQDQVINKHHDINTHTHPHGKSSPIAFVGGGDRPQISPQMAPSWFEQYGSFKNGQISTTNNVVESLQRSAKAAGQHQFSSFSESMNQDIVPEQRYEASQVGSIRNDTSPSLHHDMSPAPVGASNSLTSPHHPAFEASNNNMVLVPKKRKSATDDFLPWHKEVTEGCQRLQSISVAESDWARATNRLVDKVADEFEMIEDVFPISRTRRRLILTSQLMQQILPSVPAAFLAADVTTSCESVTYFCAKLSLRDACSLVSCSGGDSRLDNGNMGSGKLTTSEEDGENHLAKAAENFIGRSRKLENDFLSLDRRASILDLRLECQELERSSIMNRFAKFHGRAQTEGVESSSATGTVPRRTFPQRHVTALALCTKLPEGVTFLSL</sequence>
<evidence type="ECO:0000313" key="3">
    <source>
        <dbReference type="Proteomes" id="UP001140949"/>
    </source>
</evidence>
<feature type="region of interest" description="Disordered" evidence="1">
    <location>
        <begin position="53"/>
        <end position="84"/>
    </location>
</feature>
<comment type="caution">
    <text evidence="2">The sequence shown here is derived from an EMBL/GenBank/DDBJ whole genome shotgun (WGS) entry which is preliminary data.</text>
</comment>
<feature type="region of interest" description="Disordered" evidence="1">
    <location>
        <begin position="1352"/>
        <end position="1430"/>
    </location>
</feature>
<evidence type="ECO:0000313" key="2">
    <source>
        <dbReference type="EMBL" id="KAJ6804795.1"/>
    </source>
</evidence>
<feature type="compositionally biased region" description="Polar residues" evidence="1">
    <location>
        <begin position="69"/>
        <end position="83"/>
    </location>
</feature>
<feature type="region of interest" description="Disordered" evidence="1">
    <location>
        <begin position="1447"/>
        <end position="1484"/>
    </location>
</feature>
<feature type="region of interest" description="Disordered" evidence="1">
    <location>
        <begin position="15"/>
        <end position="41"/>
    </location>
</feature>
<keyword evidence="3" id="KW-1185">Reference proteome</keyword>
<dbReference type="PANTHER" id="PTHR31267">
    <property type="entry name" value="DENTIN SIALOPHOSPHOPROTEIN-LIKE PROTEIN"/>
    <property type="match status" value="1"/>
</dbReference>
<feature type="compositionally biased region" description="Polar residues" evidence="1">
    <location>
        <begin position="1464"/>
        <end position="1473"/>
    </location>
</feature>
<feature type="region of interest" description="Disordered" evidence="1">
    <location>
        <begin position="1122"/>
        <end position="1171"/>
    </location>
</feature>
<feature type="region of interest" description="Disordered" evidence="1">
    <location>
        <begin position="449"/>
        <end position="477"/>
    </location>
</feature>
<dbReference type="Proteomes" id="UP001140949">
    <property type="component" value="Unassembled WGS sequence"/>
</dbReference>
<feature type="compositionally biased region" description="Polar residues" evidence="1">
    <location>
        <begin position="53"/>
        <end position="62"/>
    </location>
</feature>
<feature type="region of interest" description="Disordered" evidence="1">
    <location>
        <begin position="1684"/>
        <end position="1705"/>
    </location>
</feature>
<feature type="compositionally biased region" description="Low complexity" evidence="1">
    <location>
        <begin position="1284"/>
        <end position="1295"/>
    </location>
</feature>
<feature type="compositionally biased region" description="Basic and acidic residues" evidence="1">
    <location>
        <begin position="1366"/>
        <end position="1377"/>
    </location>
</feature>
<evidence type="ECO:0000256" key="1">
    <source>
        <dbReference type="SAM" id="MobiDB-lite"/>
    </source>
</evidence>
<feature type="compositionally biased region" description="Polar residues" evidence="1">
    <location>
        <begin position="1352"/>
        <end position="1364"/>
    </location>
</feature>
<name>A0AAX6ELU8_IRIPA</name>
<feature type="compositionally biased region" description="Polar residues" evidence="1">
    <location>
        <begin position="1300"/>
        <end position="1315"/>
    </location>
</feature>
<feature type="region of interest" description="Disordered" evidence="1">
    <location>
        <begin position="329"/>
        <end position="348"/>
    </location>
</feature>
<gene>
    <name evidence="2" type="ORF">M6B38_184800</name>
</gene>
<protein>
    <submittedName>
        <fullName evidence="2">Uncharacterized protein</fullName>
    </submittedName>
</protein>
<feature type="compositionally biased region" description="Basic and acidic residues" evidence="1">
    <location>
        <begin position="1416"/>
        <end position="1425"/>
    </location>
</feature>
<feature type="compositionally biased region" description="Polar residues" evidence="1">
    <location>
        <begin position="1157"/>
        <end position="1171"/>
    </location>
</feature>
<accession>A0AAX6ELU8</accession>
<feature type="region of interest" description="Disordered" evidence="1">
    <location>
        <begin position="1500"/>
        <end position="1524"/>
    </location>
</feature>
<feature type="region of interest" description="Disordered" evidence="1">
    <location>
        <begin position="915"/>
        <end position="935"/>
    </location>
</feature>
<proteinExistence type="predicted"/>
<feature type="region of interest" description="Disordered" evidence="1">
    <location>
        <begin position="880"/>
        <end position="900"/>
    </location>
</feature>